<keyword evidence="5" id="KW-0677">Repeat</keyword>
<evidence type="ECO:0000256" key="10">
    <source>
        <dbReference type="ARBA" id="ARBA00022833"/>
    </source>
</evidence>
<dbReference type="InterPro" id="IPR003439">
    <property type="entry name" value="ABC_transporter-like_ATP-bd"/>
</dbReference>
<dbReference type="Gene3D" id="1.20.1580.10">
    <property type="entry name" value="ABC transporter ATPase like domain"/>
    <property type="match status" value="2"/>
</dbReference>
<comment type="similarity">
    <text evidence="15">Belongs to the tRNA methyltransferase O family.</text>
</comment>
<dbReference type="PROSITE" id="PS51668">
    <property type="entry name" value="TSAA_2"/>
    <property type="match status" value="1"/>
</dbReference>
<keyword evidence="7" id="KW-0227">DNA damage</keyword>
<dbReference type="Gene3D" id="1.10.8.280">
    <property type="entry name" value="ABC transporter ATPase domain-like"/>
    <property type="match status" value="1"/>
</dbReference>
<dbReference type="SUPFAM" id="SSF52540">
    <property type="entry name" value="P-loop containing nucleoside triphosphate hydrolases"/>
    <property type="match status" value="2"/>
</dbReference>
<organism evidence="21">
    <name type="scientific">Candidatus Enterococcus clewellii</name>
    <dbReference type="NCBI Taxonomy" id="1834193"/>
    <lineage>
        <taxon>Bacteria</taxon>
        <taxon>Bacillati</taxon>
        <taxon>Bacillota</taxon>
        <taxon>Bacilli</taxon>
        <taxon>Lactobacillales</taxon>
        <taxon>Enterococcaceae</taxon>
        <taxon>Enterococcus</taxon>
    </lineage>
</organism>
<evidence type="ECO:0000256" key="4">
    <source>
        <dbReference type="ARBA" id="ARBA00022723"/>
    </source>
</evidence>
<keyword evidence="8" id="KW-0228">DNA excision</keyword>
<evidence type="ECO:0000256" key="12">
    <source>
        <dbReference type="ARBA" id="ARBA00022881"/>
    </source>
</evidence>
<reference evidence="21" key="1">
    <citation type="submission" date="2017-05" db="EMBL/GenBank/DDBJ databases">
        <title>The Genome Sequence of Enterococcus sp. 9E7_DIV0242.</title>
        <authorList>
            <consortium name="The Broad Institute Genomics Platform"/>
            <consortium name="The Broad Institute Genomic Center for Infectious Diseases"/>
            <person name="Earl A."/>
            <person name="Manson A."/>
            <person name="Schwartman J."/>
            <person name="Gilmore M."/>
            <person name="Abouelleil A."/>
            <person name="Cao P."/>
            <person name="Chapman S."/>
            <person name="Cusick C."/>
            <person name="Shea T."/>
            <person name="Young S."/>
            <person name="Neafsey D."/>
            <person name="Nusbaum C."/>
            <person name="Birren B."/>
        </authorList>
    </citation>
    <scope>NUCLEOTIDE SEQUENCE [LARGE SCALE GENOMIC DNA]</scope>
    <source>
        <strain evidence="21">9E7_DIV0242</strain>
    </source>
</reference>
<dbReference type="PROSITE" id="PS00211">
    <property type="entry name" value="ABC_TRANSPORTER_1"/>
    <property type="match status" value="2"/>
</dbReference>
<evidence type="ECO:0000256" key="14">
    <source>
        <dbReference type="ARBA" id="ARBA00023204"/>
    </source>
</evidence>
<proteinExistence type="inferred from homology"/>
<dbReference type="GO" id="GO:0005524">
    <property type="term" value="F:ATP binding"/>
    <property type="evidence" value="ECO:0007669"/>
    <property type="project" value="UniProtKB-KW"/>
</dbReference>
<keyword evidence="12" id="KW-0267">Excision nuclease</keyword>
<dbReference type="Gene3D" id="2.40.30.70">
    <property type="entry name" value="YaeB-like"/>
    <property type="match status" value="1"/>
</dbReference>
<keyword evidence="4" id="KW-0479">Metal-binding</keyword>
<keyword evidence="10" id="KW-0862">Zinc</keyword>
<dbReference type="SUPFAM" id="SSF118196">
    <property type="entry name" value="YaeB-like"/>
    <property type="match status" value="2"/>
</dbReference>
<dbReference type="OrthoDB" id="9809851at2"/>
<dbReference type="Pfam" id="PF00005">
    <property type="entry name" value="ABC_tran"/>
    <property type="match status" value="1"/>
</dbReference>
<evidence type="ECO:0000256" key="5">
    <source>
        <dbReference type="ARBA" id="ARBA00022737"/>
    </source>
</evidence>
<dbReference type="NCBIfam" id="TIGR00630">
    <property type="entry name" value="uvra"/>
    <property type="match status" value="1"/>
</dbReference>
<dbReference type="InterPro" id="IPR041552">
    <property type="entry name" value="UvrA_DNA-bd"/>
</dbReference>
<evidence type="ECO:0000256" key="6">
    <source>
        <dbReference type="ARBA" id="ARBA00022741"/>
    </source>
</evidence>
<dbReference type="PROSITE" id="PS50893">
    <property type="entry name" value="ABC_TRANSPORTER_2"/>
    <property type="match status" value="1"/>
</dbReference>
<keyword evidence="23" id="KW-1185">Reference proteome</keyword>
<dbReference type="GO" id="GO:0004518">
    <property type="term" value="F:nuclease activity"/>
    <property type="evidence" value="ECO:0007669"/>
    <property type="project" value="UniProtKB-KW"/>
</dbReference>
<evidence type="ECO:0000256" key="11">
    <source>
        <dbReference type="ARBA" id="ARBA00022840"/>
    </source>
</evidence>
<dbReference type="RefSeq" id="WP_086350877.1">
    <property type="nucleotide sequence ID" value="NZ_CP147247.1"/>
</dbReference>
<dbReference type="Gene3D" id="3.40.50.300">
    <property type="entry name" value="P-loop containing nucleotide triphosphate hydrolases"/>
    <property type="match status" value="2"/>
</dbReference>
<dbReference type="GO" id="GO:0009380">
    <property type="term" value="C:excinuclease repair complex"/>
    <property type="evidence" value="ECO:0007669"/>
    <property type="project" value="InterPro"/>
</dbReference>
<reference evidence="22" key="2">
    <citation type="submission" date="2017-05" db="EMBL/GenBank/DDBJ databases">
        <authorList>
            <consortium name="The Broad Institute Genomics Platform"/>
            <consortium name="The Broad Institute Genomic Center for Infectious Diseases"/>
            <person name="Earl A."/>
            <person name="Manson A."/>
            <person name="Schwartman J."/>
            <person name="Gilmore M."/>
            <person name="Abouelleil A."/>
            <person name="Cao P."/>
            <person name="Chapman S."/>
            <person name="Cusick C."/>
            <person name="Shea T."/>
            <person name="Young S."/>
            <person name="Neafsey D."/>
            <person name="Nusbaum C."/>
            <person name="Birren B."/>
        </authorList>
    </citation>
    <scope>NUCLEOTIDE SEQUENCE</scope>
    <source>
        <strain evidence="22">9E7_DIV0242</strain>
    </source>
</reference>
<dbReference type="InterPro" id="IPR004602">
    <property type="entry name" value="UvrA"/>
</dbReference>
<dbReference type="Proteomes" id="UP000195141">
    <property type="component" value="Chromosome"/>
</dbReference>
<feature type="domain" description="ABC transporter" evidence="19">
    <location>
        <begin position="855"/>
        <end position="1180"/>
    </location>
</feature>
<comment type="similarity">
    <text evidence="16">Belongs to the ABC transporter superfamily. UvrA family.</text>
</comment>
<evidence type="ECO:0000256" key="2">
    <source>
        <dbReference type="ARBA" id="ARBA00022490"/>
    </source>
</evidence>
<dbReference type="Pfam" id="PF17755">
    <property type="entry name" value="UvrA_DNA-bind"/>
    <property type="match status" value="1"/>
</dbReference>
<evidence type="ECO:0000259" key="20">
    <source>
        <dbReference type="PROSITE" id="PS51668"/>
    </source>
</evidence>
<dbReference type="PANTHER" id="PTHR43152">
    <property type="entry name" value="UVRABC SYSTEM PROTEIN A"/>
    <property type="match status" value="1"/>
</dbReference>
<reference evidence="22" key="3">
    <citation type="submission" date="2024-03" db="EMBL/GenBank/DDBJ databases">
        <title>The Genome Sequence of Enterococcus sp. DIV0242b.</title>
        <authorList>
            <consortium name="The Broad Institute Genomics Platform"/>
            <consortium name="The Broad Institute Microbial Omics Core"/>
            <consortium name="The Broad Institute Genomic Center for Infectious Diseases"/>
            <person name="Earl A."/>
            <person name="Manson A."/>
            <person name="Gilmore M."/>
            <person name="Schwartman J."/>
            <person name="Shea T."/>
            <person name="Abouelleil A."/>
            <person name="Cao P."/>
            <person name="Chapman S."/>
            <person name="Cusick C."/>
            <person name="Young S."/>
            <person name="Neafsey D."/>
            <person name="Nusbaum C."/>
            <person name="Birren B."/>
        </authorList>
    </citation>
    <scope>NUCLEOTIDE SEQUENCE</scope>
    <source>
        <strain evidence="22">9E7_DIV0242</strain>
    </source>
</reference>
<dbReference type="GO" id="GO:0003677">
    <property type="term" value="F:DNA binding"/>
    <property type="evidence" value="ECO:0007669"/>
    <property type="project" value="UniProtKB-KW"/>
</dbReference>
<evidence type="ECO:0000256" key="13">
    <source>
        <dbReference type="ARBA" id="ARBA00023125"/>
    </source>
</evidence>
<dbReference type="Gene3D" id="3.30.1490.20">
    <property type="entry name" value="ATP-grasp fold, A domain"/>
    <property type="match status" value="1"/>
</dbReference>
<dbReference type="InterPro" id="IPR036414">
    <property type="entry name" value="YaeB_N_sf"/>
</dbReference>
<dbReference type="InterPro" id="IPR027417">
    <property type="entry name" value="P-loop_NTPase"/>
</dbReference>
<dbReference type="InterPro" id="IPR017871">
    <property type="entry name" value="ABC_transporter-like_CS"/>
</dbReference>
<dbReference type="EMBL" id="NGMM01000008">
    <property type="protein sequence ID" value="OTP10600.1"/>
    <property type="molecule type" value="Genomic_DNA"/>
</dbReference>
<dbReference type="AlphaFoldDB" id="A0A242JZ56"/>
<dbReference type="InterPro" id="IPR023370">
    <property type="entry name" value="TrmO-like_N"/>
</dbReference>
<evidence type="ECO:0000313" key="21">
    <source>
        <dbReference type="EMBL" id="OTP10600.1"/>
    </source>
</evidence>
<dbReference type="PANTHER" id="PTHR43152:SF3">
    <property type="entry name" value="UVRABC SYSTEM PROTEIN A"/>
    <property type="match status" value="1"/>
</dbReference>
<dbReference type="Pfam" id="PF01980">
    <property type="entry name" value="TrmO_N"/>
    <property type="match status" value="1"/>
</dbReference>
<gene>
    <name evidence="22" type="ORF">A5888_003152</name>
    <name evidence="21" type="ORF">A5888_003898</name>
</gene>
<evidence type="ECO:0000256" key="9">
    <source>
        <dbReference type="ARBA" id="ARBA00022771"/>
    </source>
</evidence>
<evidence type="ECO:0000256" key="7">
    <source>
        <dbReference type="ARBA" id="ARBA00022763"/>
    </source>
</evidence>
<evidence type="ECO:0000256" key="16">
    <source>
        <dbReference type="ARBA" id="ARBA00038000"/>
    </source>
</evidence>
<evidence type="ECO:0000256" key="3">
    <source>
        <dbReference type="ARBA" id="ARBA00022691"/>
    </source>
</evidence>
<comment type="subcellular location">
    <subcellularLocation>
        <location evidence="1">Cytoplasm</location>
    </subcellularLocation>
</comment>
<sequence>MDRYELKAIGTVHKEADMLVVEMTEKRLTAAMKNLSLFSHATFIFSDGRGRLKVRVLAMSEVDEKNGRLVLAEGGGLLEGNAVYDIKPYIPCEDRLLTEQQMIDTAQPDKAEKTGGDEVLQLASAGQIRKKQGRYFLYPEDFDSFLASISGSEYVKVLWWFSRFDKKEYRRSLQGEPPYENAPRSGVLATRSPVRPNPIALTVVQILAIDYEEQSIEVIGLDCFDRTPFIDIRSYIPSVDVVSDYKVPSWLTHWPEYKELETTSSEKKLVLDDSDEEQLDSFLKTGPSALAATILEETTAEQGAANEIIIHGARQNNLKNIDVVIPKEKIIAVAGVSGSGKSSFAFDTLYAESRLRLSETVDSIEKPSVDTITGLPPAVAIAQRSIGRNPRSTVGTFTGIQDRLRLLYTEIGHRHCPNCGKSVRPRSQDELVIILRQLGSEHDLQLLSYGKMDVLVQSGKGKEVRWEAVVGQALEVGKGAFYLSIDGGEPILLQNREMCYQCQTILFEMTPALFSFNNPESMCSACNGLGKTIAIDPALVVAHPERSVLDEASTYWGDVRAFSKKPTANWMRGELLALANAKGIDLELPWQELPETFRQMALYGSGEEEVSWSYVHPKNGRSGTITRVVEGAIPVLNRLLQKGGNTAEQITMEYMRAVTCPVCEGERLAREGRMVTLAGLRYPQIAAMTMEALLEWVQSLPSVLLPHELQVAQPLLKEIYQKVICLKEVGLSYLTLARTIPTLSGGELQRLKLVAQMGIGLSGLLYVMDEPTAGLHPRDYPSIIRALKQLKEEGNTILVVEHEETMLQAADWLIEIGPGAGQHGGEIIWQGNPQKLFRADTETAQFLTGRKQIQLNRPTLTKWVTVADARENNLKNITVQFPKGHMTCITGVSGSGKSSLVEKVLIPAVEAHLNQVGKQVLCSIEGIEDIQQVIHASQSPVSGNKRSVLATFIGVFDEIRLLFARETQAESEKLTASAFSFNSKEGQCDACKGEGVQTITVPFAADITAVCPTCHGKRYKKQVLDILYEEKNIFEVLALPVEEARHLFDKNKKITVALQTLCDVGLGYLKLGQGIRTLSGGEAQRLKLAKALCKKSSDRNLYVLDEPTSGLHFSDIQNLLELLATLAEAGHTVVIVEHNQQVIRNVDWIIDLGPEGGAGGGNLVVQGTPETVRKCRDSYTGRFI</sequence>
<dbReference type="GO" id="GO:0008270">
    <property type="term" value="F:zinc ion binding"/>
    <property type="evidence" value="ECO:0007669"/>
    <property type="project" value="UniProtKB-KW"/>
</dbReference>
<evidence type="ECO:0000256" key="15">
    <source>
        <dbReference type="ARBA" id="ARBA00033753"/>
    </source>
</evidence>
<keyword evidence="9" id="KW-0863">Zinc-finger</keyword>
<evidence type="ECO:0000313" key="23">
    <source>
        <dbReference type="Proteomes" id="UP000195141"/>
    </source>
</evidence>
<keyword evidence="6" id="KW-0547">Nucleotide-binding</keyword>
<accession>A0A242JZ56</accession>
<dbReference type="GO" id="GO:0016887">
    <property type="term" value="F:ATP hydrolysis activity"/>
    <property type="evidence" value="ECO:0007669"/>
    <property type="project" value="InterPro"/>
</dbReference>
<evidence type="ECO:0000256" key="18">
    <source>
        <dbReference type="ARBA" id="ARBA00042156"/>
    </source>
</evidence>
<dbReference type="InterPro" id="IPR036413">
    <property type="entry name" value="YaeB-like_sf"/>
</dbReference>
<dbReference type="GO" id="GO:0005737">
    <property type="term" value="C:cytoplasm"/>
    <property type="evidence" value="ECO:0007669"/>
    <property type="project" value="UniProtKB-SubCell"/>
</dbReference>
<feature type="domain" description="TsaA-like" evidence="20">
    <location>
        <begin position="122"/>
        <end position="244"/>
    </location>
</feature>
<dbReference type="EMBL" id="CP147247">
    <property type="protein sequence ID" value="WYJ91384.1"/>
    <property type="molecule type" value="Genomic_DNA"/>
</dbReference>
<evidence type="ECO:0000256" key="17">
    <source>
        <dbReference type="ARBA" id="ARBA00039316"/>
    </source>
</evidence>
<evidence type="ECO:0000313" key="22">
    <source>
        <dbReference type="EMBL" id="WYJ91384.1"/>
    </source>
</evidence>
<dbReference type="GO" id="GO:0006289">
    <property type="term" value="P:nucleotide-excision repair"/>
    <property type="evidence" value="ECO:0007669"/>
    <property type="project" value="InterPro"/>
</dbReference>
<keyword evidence="3" id="KW-0949">S-adenosyl-L-methionine</keyword>
<keyword evidence="13" id="KW-0238">DNA-binding</keyword>
<protein>
    <recommendedName>
        <fullName evidence="17">UvrABC system protein A</fullName>
    </recommendedName>
    <alternativeName>
        <fullName evidence="18">Excinuclease ABC subunit A</fullName>
    </alternativeName>
</protein>
<name>A0A242JZ56_9ENTE</name>
<evidence type="ECO:0000256" key="8">
    <source>
        <dbReference type="ARBA" id="ARBA00022769"/>
    </source>
</evidence>
<evidence type="ECO:0000256" key="1">
    <source>
        <dbReference type="ARBA" id="ARBA00004496"/>
    </source>
</evidence>
<keyword evidence="2" id="KW-0963">Cytoplasm</keyword>
<dbReference type="InterPro" id="IPR013815">
    <property type="entry name" value="ATP_grasp_subdomain_1"/>
</dbReference>
<evidence type="ECO:0000259" key="19">
    <source>
        <dbReference type="PROSITE" id="PS50893"/>
    </source>
</evidence>
<keyword evidence="14" id="KW-0234">DNA repair</keyword>
<keyword evidence="11" id="KW-0067">ATP-binding</keyword>